<dbReference type="Proteomes" id="UP001589810">
    <property type="component" value="Unassembled WGS sequence"/>
</dbReference>
<reference evidence="4 5" key="1">
    <citation type="submission" date="2024-09" db="EMBL/GenBank/DDBJ databases">
        <authorList>
            <person name="Sun Q."/>
            <person name="Mori K."/>
        </authorList>
    </citation>
    <scope>NUCLEOTIDE SEQUENCE [LARGE SCALE GENOMIC DNA]</scope>
    <source>
        <strain evidence="4 5">TBRC 1432</strain>
    </source>
</reference>
<accession>A0ABV6N695</accession>
<dbReference type="Pfam" id="PF01156">
    <property type="entry name" value="IU_nuc_hydro"/>
    <property type="match status" value="1"/>
</dbReference>
<evidence type="ECO:0000256" key="1">
    <source>
        <dbReference type="ARBA" id="ARBA00022801"/>
    </source>
</evidence>
<sequence length="324" mass="34019">MLIVVDTDPGVDDAFALVGLLARAKRGDCRVLGIGTVHGNLPPAPGADNALRITELLGLSVPVAIGEAKPLVGPEMMSGQIVHGDDGLGGNAGPPPTTRPIDETAAEQIVRLARQHPGEVTVLALGPLTNVARALQLAPDLPTLVRDVVWMGGVFTLPGTVGVAQEPNAWHDPEAAEQVLAAGFTLTVVPIDAVAPAWADETWIAELARIDNPVAKALTAWHKQYLDFYAGTLAVEYGGPGMLLYDPVAAAIAVNPDLAEYERHEVVVELHGYLRGATLIDRRPVPLPGTELPKRRPVAVAVAADTGRILAELLTDIAGLGRYV</sequence>
<dbReference type="PANTHER" id="PTHR12304">
    <property type="entry name" value="INOSINE-URIDINE PREFERRING NUCLEOSIDE HYDROLASE"/>
    <property type="match status" value="1"/>
</dbReference>
<dbReference type="PANTHER" id="PTHR12304:SF4">
    <property type="entry name" value="URIDINE NUCLEOSIDASE"/>
    <property type="match status" value="1"/>
</dbReference>
<dbReference type="GO" id="GO:0016787">
    <property type="term" value="F:hydrolase activity"/>
    <property type="evidence" value="ECO:0007669"/>
    <property type="project" value="UniProtKB-KW"/>
</dbReference>
<keyword evidence="2" id="KW-0326">Glycosidase</keyword>
<evidence type="ECO:0000313" key="4">
    <source>
        <dbReference type="EMBL" id="MFC0547949.1"/>
    </source>
</evidence>
<evidence type="ECO:0000259" key="3">
    <source>
        <dbReference type="Pfam" id="PF01156"/>
    </source>
</evidence>
<evidence type="ECO:0000313" key="5">
    <source>
        <dbReference type="Proteomes" id="UP001589810"/>
    </source>
</evidence>
<dbReference type="Gene3D" id="3.90.245.10">
    <property type="entry name" value="Ribonucleoside hydrolase-like"/>
    <property type="match status" value="1"/>
</dbReference>
<dbReference type="SUPFAM" id="SSF53590">
    <property type="entry name" value="Nucleoside hydrolase"/>
    <property type="match status" value="1"/>
</dbReference>
<dbReference type="InterPro" id="IPR036452">
    <property type="entry name" value="Ribo_hydro-like"/>
</dbReference>
<protein>
    <submittedName>
        <fullName evidence="4">Nucleoside hydrolase</fullName>
    </submittedName>
</protein>
<dbReference type="RefSeq" id="WP_273938207.1">
    <property type="nucleotide sequence ID" value="NZ_CP097263.1"/>
</dbReference>
<feature type="domain" description="Inosine/uridine-preferring nucleoside hydrolase" evidence="3">
    <location>
        <begin position="3"/>
        <end position="308"/>
    </location>
</feature>
<keyword evidence="5" id="KW-1185">Reference proteome</keyword>
<dbReference type="InterPro" id="IPR023186">
    <property type="entry name" value="IUNH"/>
</dbReference>
<organism evidence="4 5">
    <name type="scientific">Kutzneria chonburiensis</name>
    <dbReference type="NCBI Taxonomy" id="1483604"/>
    <lineage>
        <taxon>Bacteria</taxon>
        <taxon>Bacillati</taxon>
        <taxon>Actinomycetota</taxon>
        <taxon>Actinomycetes</taxon>
        <taxon>Pseudonocardiales</taxon>
        <taxon>Pseudonocardiaceae</taxon>
        <taxon>Kutzneria</taxon>
    </lineage>
</organism>
<keyword evidence="1 4" id="KW-0378">Hydrolase</keyword>
<dbReference type="InterPro" id="IPR001910">
    <property type="entry name" value="Inosine/uridine_hydrolase_dom"/>
</dbReference>
<gene>
    <name evidence="4" type="ORF">ACFFH7_41035</name>
</gene>
<proteinExistence type="predicted"/>
<comment type="caution">
    <text evidence="4">The sequence shown here is derived from an EMBL/GenBank/DDBJ whole genome shotgun (WGS) entry which is preliminary data.</text>
</comment>
<name>A0ABV6N695_9PSEU</name>
<evidence type="ECO:0000256" key="2">
    <source>
        <dbReference type="ARBA" id="ARBA00023295"/>
    </source>
</evidence>
<dbReference type="EMBL" id="JBHLUD010000015">
    <property type="protein sequence ID" value="MFC0547949.1"/>
    <property type="molecule type" value="Genomic_DNA"/>
</dbReference>